<feature type="compositionally biased region" description="Polar residues" evidence="1">
    <location>
        <begin position="178"/>
        <end position="197"/>
    </location>
</feature>
<proteinExistence type="predicted"/>
<evidence type="ECO:0000259" key="2">
    <source>
        <dbReference type="PROSITE" id="PS50235"/>
    </source>
</evidence>
<dbReference type="PROSITE" id="PS50235">
    <property type="entry name" value="USP_3"/>
    <property type="match status" value="1"/>
</dbReference>
<evidence type="ECO:0000313" key="4">
    <source>
        <dbReference type="Proteomes" id="UP001470230"/>
    </source>
</evidence>
<dbReference type="Proteomes" id="UP001470230">
    <property type="component" value="Unassembled WGS sequence"/>
</dbReference>
<organism evidence="3 4">
    <name type="scientific">Tritrichomonas musculus</name>
    <dbReference type="NCBI Taxonomy" id="1915356"/>
    <lineage>
        <taxon>Eukaryota</taxon>
        <taxon>Metamonada</taxon>
        <taxon>Parabasalia</taxon>
        <taxon>Tritrichomonadida</taxon>
        <taxon>Tritrichomonadidae</taxon>
        <taxon>Tritrichomonas</taxon>
    </lineage>
</organism>
<dbReference type="EMBL" id="JAPFFF010000007">
    <property type="protein sequence ID" value="KAK8885873.1"/>
    <property type="molecule type" value="Genomic_DNA"/>
</dbReference>
<dbReference type="Pfam" id="PF00443">
    <property type="entry name" value="UCH"/>
    <property type="match status" value="1"/>
</dbReference>
<dbReference type="PROSITE" id="PS00973">
    <property type="entry name" value="USP_2"/>
    <property type="match status" value="1"/>
</dbReference>
<feature type="region of interest" description="Disordered" evidence="1">
    <location>
        <begin position="124"/>
        <end position="209"/>
    </location>
</feature>
<dbReference type="Gene3D" id="3.90.70.10">
    <property type="entry name" value="Cysteine proteinases"/>
    <property type="match status" value="1"/>
</dbReference>
<accession>A0ABR2K4Y3</accession>
<dbReference type="PANTHER" id="PTHR24006">
    <property type="entry name" value="UBIQUITIN CARBOXYL-TERMINAL HYDROLASE"/>
    <property type="match status" value="1"/>
</dbReference>
<evidence type="ECO:0000256" key="1">
    <source>
        <dbReference type="SAM" id="MobiDB-lite"/>
    </source>
</evidence>
<protein>
    <recommendedName>
        <fullName evidence="2">USP domain-containing protein</fullName>
    </recommendedName>
</protein>
<dbReference type="PANTHER" id="PTHR24006:SF644">
    <property type="entry name" value="UBIQUITIN CARBOXYL-TERMINAL HYDROLASE 7"/>
    <property type="match status" value="1"/>
</dbReference>
<name>A0ABR2K4Y3_9EUKA</name>
<comment type="caution">
    <text evidence="3">The sequence shown here is derived from an EMBL/GenBank/DDBJ whole genome shotgun (WGS) entry which is preliminary data.</text>
</comment>
<sequence length="1110" mass="129806">MKRVTFKIPEKYLNENVKLEKKKCFTMDNIDFSIEIEFSKSDRNIFSIRFIAEPKKLLPYEVSIEGNLLSSYSKFKKIEKQVIFDEFANSDKIFFPIKLSEIRSNVKYSSNHCLELSIGIGPPSKPTLNPNYSKPKQNTDISNKELSPSSKNDQYFNIKNNQLTSPASNEDEHKLFNKNGSNTDINKGNDNDSQQKIQKTKKDSDGDANKYNGLYNQGATCYINSAIQALYHIPLFRKTIYDIPTENEEDQTKSVPLNLQCLFYNLQCGKKTCSTIMLTTSFGWEKDEVYRQQDIEEFLKKLISILDDIMKKIPNMKDKISFLFEGKTIQTIKDYSNNVLSNNEEIFYDLSIDVKKTLEDSFKKFTKEEYISDYTDSRSPTPQLVTYQTLLLTLPRILQIQIKRYKYNVITGSAEKIDSELSYTEEIDLAPFMYKKDPTQCTKYKLFGVIVHSGIASGGHYYIYCKPEMKEDWYVFNDSWVQTVDSKEALEENFGGIDINSYLYTTKSWKKDYSAYMLIYIRIDSIVEVFKPIDTSEIPENIKTYAEKVNLIELQRRKSDPECQINFTIYTEQCVYENCKIGVASFMNQKNCFKVSADRRSEAEDLYQDIAKILNIKVECLRLWLIDNDGSSFKKIIQFNEKLSYLRVQKIFAQIKDENEDLDLGVNYLTFFLILYTPLRAKPFSFIQMQNYKTKQYVSKYGYNSVHLKYESIIEDATKILRKNLSSKINKDNVGIYIINSNNVEQKDEFGICREPNGSMMIIQIDDKDLLLDDTNIKDMEKKINIKGKFKKITSGNNNNLNESQETTHKYFDYMTNSLPSTVDKYFKLRNFTMKPKVFNFSNILHSIGTIEIPNLKPNKLEQFISLAFDININEKQKDTLLLFNKEENLNVPKPKPFNSKYSTTTNEKLDNIYFCITSKKDAEDYSSETRIIQLSKDALTISKVVCYFMPDRDVHPFGQFKMLNEDFFGEKTPTRMFVVDENNNFGPPITDEYHETHFKLNNKNKLRIEIIPEDQIDKDLMLVYKGYVGEYSKIQLIEEPFYFAYIPDEPVSSFKSRISKFLGIKKEFKVHKKSNTYYFDSYVMKDKIKFDSYNKEKVLFILFDIESTE</sequence>
<dbReference type="InterPro" id="IPR028889">
    <property type="entry name" value="USP"/>
</dbReference>
<feature type="domain" description="USP" evidence="2">
    <location>
        <begin position="212"/>
        <end position="523"/>
    </location>
</feature>
<dbReference type="InterPro" id="IPR018200">
    <property type="entry name" value="USP_CS"/>
</dbReference>
<feature type="compositionally biased region" description="Polar residues" evidence="1">
    <location>
        <begin position="126"/>
        <end position="168"/>
    </location>
</feature>
<dbReference type="InterPro" id="IPR050164">
    <property type="entry name" value="Peptidase_C19"/>
</dbReference>
<dbReference type="InterPro" id="IPR038765">
    <property type="entry name" value="Papain-like_cys_pep_sf"/>
</dbReference>
<reference evidence="3 4" key="1">
    <citation type="submission" date="2024-04" db="EMBL/GenBank/DDBJ databases">
        <title>Tritrichomonas musculus Genome.</title>
        <authorList>
            <person name="Alves-Ferreira E."/>
            <person name="Grigg M."/>
            <person name="Lorenzi H."/>
            <person name="Galac M."/>
        </authorList>
    </citation>
    <scope>NUCLEOTIDE SEQUENCE [LARGE SCALE GENOMIC DNA]</scope>
    <source>
        <strain evidence="3 4">EAF2021</strain>
    </source>
</reference>
<dbReference type="SUPFAM" id="SSF54001">
    <property type="entry name" value="Cysteine proteinases"/>
    <property type="match status" value="1"/>
</dbReference>
<gene>
    <name evidence="3" type="ORF">M9Y10_041330</name>
</gene>
<dbReference type="InterPro" id="IPR001394">
    <property type="entry name" value="Peptidase_C19_UCH"/>
</dbReference>
<dbReference type="PROSITE" id="PS00972">
    <property type="entry name" value="USP_1"/>
    <property type="match status" value="1"/>
</dbReference>
<evidence type="ECO:0000313" key="3">
    <source>
        <dbReference type="EMBL" id="KAK8885873.1"/>
    </source>
</evidence>
<keyword evidence="4" id="KW-1185">Reference proteome</keyword>